<sequence length="1160" mass="131245">MGNALVSFAPSTIHSVDEYLAGLPELTCEKSLGSTRFLKTVRVRATSCQYPLVAKVFVIHDNSLPLHYHQKNIEKIRNALENCPNALPFTKAIILEKSAILLRQYVKYSLYDRVSTRPFLTTSEKKWIAFQLLCALAQCHRAEVCHGDIKLENILVTGWTWVMLTDFASFKPTMMPMDNPTDFFYYFDTSRRQVCCVAPERFYKHRTQQEELMEEPRGELSPAMDIFSVGCVFIELFTDGKFPFKLSDIYKYKEGEIDRPTQLQEISDEGIRELCAHMIQRDPQKRFTADKYLDMCRKNEIFPSCFFTGLLDYLKFYALDTAHPDSQIFRLYKDHEAFLEKIADSEEGILTLVNFITAMLRSLKHSAAKMVALKLIRACASRLLPTVILDRLLPFVLHTLSDSSPKVVSEAIYVLTDSLSYIKSVPMADSFVFVEYILPDLHKASTHPNITVRLALAANLGSLAETALSFLETSHLNCADIGSKEDVSSQHLYRSSYERELGGLHNAVQNIVATLISDSCNQVKRMLLEKGATKLCVFFGEERAHDVLLSHMITFLNDPIDHELRASFYASVAGVAVFVGTTVTPILMPLIEQGFNDPHDGVVCSALKCVTSLTEIHFFRRGTLCTLFALALRLLEHRNTWVRVETAYFLACVARNVPLAIKECRLRPNLKPYLECPAVQIEKAEVIIGCLMNKDLPASQRNSIYGSPEAPEIELNGEKWKEKCKEIPLQEVPIAAEELPLDGTSEDELCEALLQYRQLEHLLDRKNQFANQLRGVDVEANDGHFSQAWKPKGTLMAHMHEHRDAINKVCVLPDAMFATCSSDGTVRLWDWARMEKRAITNKSVCTYDRLTGQLISMDNCARERCVLVGSNSGNMEVFRLEPSLGSGPQFISSRCLDPVDEGWAVDIKPVGGSVMAYASLYGGVCGWDLRTRGSTWRLQNEAKYGLNMCMAVDSSRRWLVTATTEGYVICWDLRFHLPIAKLQHPYKFRIYKVIIPKMCNNGSVWASHYSNNEVSLWNLENQQRSKTLWASKCSPFTDREFTKSVSYGVCQADQHIFTGGTDMRIRCWDVSDNGYRNSYLMTGSAMDGDRLTATYTTTICDGTEVIQEQLRKNLSDKPEHQMGSRAAAGHKNCISELAILRTSRHFLVSTSKDGVVKIWK</sequence>
<evidence type="ECO:0000256" key="1">
    <source>
        <dbReference type="ARBA" id="ARBA00004419"/>
    </source>
</evidence>
<dbReference type="InterPro" id="IPR011009">
    <property type="entry name" value="Kinase-like_dom_sf"/>
</dbReference>
<dbReference type="GO" id="GO:0004674">
    <property type="term" value="F:protein serine/threonine kinase activity"/>
    <property type="evidence" value="ECO:0007669"/>
    <property type="project" value="UniProtKB-KW"/>
</dbReference>
<dbReference type="GO" id="GO:0005770">
    <property type="term" value="C:late endosome"/>
    <property type="evidence" value="ECO:0007669"/>
    <property type="project" value="TreeGrafter"/>
</dbReference>
<name>A0A1V9Y216_9ACAR</name>
<dbReference type="SUPFAM" id="SSF48371">
    <property type="entry name" value="ARM repeat"/>
    <property type="match status" value="1"/>
</dbReference>
<dbReference type="Gene3D" id="2.130.10.10">
    <property type="entry name" value="YVTN repeat-like/Quinoprotein amine dehydrogenase"/>
    <property type="match status" value="2"/>
</dbReference>
<dbReference type="Proteomes" id="UP000192247">
    <property type="component" value="Unassembled WGS sequence"/>
</dbReference>
<proteinExistence type="predicted"/>
<dbReference type="GO" id="GO:0034271">
    <property type="term" value="C:phosphatidylinositol 3-kinase complex, class III, type I"/>
    <property type="evidence" value="ECO:0007669"/>
    <property type="project" value="TreeGrafter"/>
</dbReference>
<organism evidence="12 13">
    <name type="scientific">Tropilaelaps mercedesae</name>
    <dbReference type="NCBI Taxonomy" id="418985"/>
    <lineage>
        <taxon>Eukaryota</taxon>
        <taxon>Metazoa</taxon>
        <taxon>Ecdysozoa</taxon>
        <taxon>Arthropoda</taxon>
        <taxon>Chelicerata</taxon>
        <taxon>Arachnida</taxon>
        <taxon>Acari</taxon>
        <taxon>Parasitiformes</taxon>
        <taxon>Mesostigmata</taxon>
        <taxon>Gamasina</taxon>
        <taxon>Dermanyssoidea</taxon>
        <taxon>Laelapidae</taxon>
        <taxon>Tropilaelaps</taxon>
    </lineage>
</organism>
<evidence type="ECO:0000256" key="2">
    <source>
        <dbReference type="ARBA" id="ARBA00012513"/>
    </source>
</evidence>
<accession>A0A1V9Y216</accession>
<dbReference type="GO" id="GO:0006623">
    <property type="term" value="P:protein targeting to vacuole"/>
    <property type="evidence" value="ECO:0007669"/>
    <property type="project" value="TreeGrafter"/>
</dbReference>
<dbReference type="PROSITE" id="PS50011">
    <property type="entry name" value="PROTEIN_KINASE_DOM"/>
    <property type="match status" value="1"/>
</dbReference>
<feature type="repeat" description="WD" evidence="10">
    <location>
        <begin position="1127"/>
        <end position="1160"/>
    </location>
</feature>
<dbReference type="InParanoid" id="A0A1V9Y216"/>
<evidence type="ECO:0000313" key="13">
    <source>
        <dbReference type="Proteomes" id="UP000192247"/>
    </source>
</evidence>
<keyword evidence="7" id="KW-0547">Nucleotide-binding</keyword>
<keyword evidence="13" id="KW-1185">Reference proteome</keyword>
<dbReference type="InterPro" id="IPR036322">
    <property type="entry name" value="WD40_repeat_dom_sf"/>
</dbReference>
<dbReference type="GO" id="GO:0071561">
    <property type="term" value="C:nucleus-vacuole junction"/>
    <property type="evidence" value="ECO:0007669"/>
    <property type="project" value="TreeGrafter"/>
</dbReference>
<dbReference type="PROSITE" id="PS50082">
    <property type="entry name" value="WD_REPEATS_2"/>
    <property type="match status" value="2"/>
</dbReference>
<dbReference type="PROSITE" id="PS00108">
    <property type="entry name" value="PROTEIN_KINASE_ST"/>
    <property type="match status" value="1"/>
</dbReference>
<evidence type="ECO:0000313" key="12">
    <source>
        <dbReference type="EMBL" id="OQR79784.1"/>
    </source>
</evidence>
<dbReference type="SMART" id="SM00320">
    <property type="entry name" value="WD40"/>
    <property type="match status" value="5"/>
</dbReference>
<keyword evidence="4 10" id="KW-0853">WD repeat</keyword>
<dbReference type="PROSITE" id="PS50294">
    <property type="entry name" value="WD_REPEATS_REGION"/>
    <property type="match status" value="2"/>
</dbReference>
<dbReference type="InterPro" id="IPR015943">
    <property type="entry name" value="WD40/YVTN_repeat-like_dom_sf"/>
</dbReference>
<evidence type="ECO:0000256" key="6">
    <source>
        <dbReference type="ARBA" id="ARBA00022737"/>
    </source>
</evidence>
<evidence type="ECO:0000256" key="7">
    <source>
        <dbReference type="ARBA" id="ARBA00022741"/>
    </source>
</evidence>
<evidence type="ECO:0000256" key="8">
    <source>
        <dbReference type="ARBA" id="ARBA00022777"/>
    </source>
</evidence>
<dbReference type="InterPro" id="IPR000719">
    <property type="entry name" value="Prot_kinase_dom"/>
</dbReference>
<dbReference type="PANTHER" id="PTHR17583:SF0">
    <property type="entry name" value="PHOSPHOINOSITIDE 3-KINASE REGULATORY SUBUNIT 4"/>
    <property type="match status" value="1"/>
</dbReference>
<dbReference type="Pfam" id="PF22956">
    <property type="entry name" value="VPS15-like_hel"/>
    <property type="match status" value="1"/>
</dbReference>
<dbReference type="InterPro" id="IPR055231">
    <property type="entry name" value="2AA_helical"/>
</dbReference>
<comment type="subcellular location">
    <subcellularLocation>
        <location evidence="1">Cytoplasmic vesicle</location>
        <location evidence="1">Autophagosome</location>
    </subcellularLocation>
</comment>
<comment type="caution">
    <text evidence="12">The sequence shown here is derived from an EMBL/GenBank/DDBJ whole genome shotgun (WGS) entry which is preliminary data.</text>
</comment>
<keyword evidence="6" id="KW-0677">Repeat</keyword>
<dbReference type="InterPro" id="IPR008271">
    <property type="entry name" value="Ser/Thr_kinase_AS"/>
</dbReference>
<dbReference type="Gene3D" id="1.10.510.10">
    <property type="entry name" value="Transferase(Phosphotransferase) domain 1"/>
    <property type="match status" value="1"/>
</dbReference>
<dbReference type="InterPro" id="IPR011989">
    <property type="entry name" value="ARM-like"/>
</dbReference>
<evidence type="ECO:0000256" key="10">
    <source>
        <dbReference type="PROSITE-ProRule" id="PRU00221"/>
    </source>
</evidence>
<keyword evidence="9" id="KW-0067">ATP-binding</keyword>
<dbReference type="PANTHER" id="PTHR17583">
    <property type="entry name" value="PHOSPHOINOSITIDE 3-KINASE REGULATORY SUBUNIT 4"/>
    <property type="match status" value="1"/>
</dbReference>
<dbReference type="GO" id="GO:0005524">
    <property type="term" value="F:ATP binding"/>
    <property type="evidence" value="ECO:0007669"/>
    <property type="project" value="UniProtKB-KW"/>
</dbReference>
<evidence type="ECO:0000256" key="9">
    <source>
        <dbReference type="ARBA" id="ARBA00022840"/>
    </source>
</evidence>
<keyword evidence="5" id="KW-0808">Transferase</keyword>
<dbReference type="GO" id="GO:0034272">
    <property type="term" value="C:phosphatidylinositol 3-kinase complex, class III, type II"/>
    <property type="evidence" value="ECO:0007669"/>
    <property type="project" value="TreeGrafter"/>
</dbReference>
<reference evidence="12 13" key="1">
    <citation type="journal article" date="2017" name="Gigascience">
        <title>Draft genome of the honey bee ectoparasitic mite, Tropilaelaps mercedesae, is shaped by the parasitic life history.</title>
        <authorList>
            <person name="Dong X."/>
            <person name="Armstrong S.D."/>
            <person name="Xia D."/>
            <person name="Makepeace B.L."/>
            <person name="Darby A.C."/>
            <person name="Kadowaki T."/>
        </authorList>
    </citation>
    <scope>NUCLEOTIDE SEQUENCE [LARGE SCALE GENOMIC DNA]</scope>
    <source>
        <strain evidence="12">Wuxi-XJTLU</strain>
    </source>
</reference>
<dbReference type="InterPro" id="IPR001680">
    <property type="entry name" value="WD40_rpt"/>
</dbReference>
<dbReference type="FunFam" id="1.10.510.10:FF:000497">
    <property type="entry name" value="Phosphoinositide 3-kinase regulatory subunit"/>
    <property type="match status" value="1"/>
</dbReference>
<dbReference type="OrthoDB" id="242910at2759"/>
<dbReference type="InterPro" id="IPR045162">
    <property type="entry name" value="Vps15-like"/>
</dbReference>
<dbReference type="GO" id="GO:0016236">
    <property type="term" value="P:macroautophagy"/>
    <property type="evidence" value="ECO:0007669"/>
    <property type="project" value="InterPro"/>
</dbReference>
<dbReference type="EMBL" id="MNPL01000689">
    <property type="protein sequence ID" value="OQR79784.1"/>
    <property type="molecule type" value="Genomic_DNA"/>
</dbReference>
<keyword evidence="8 12" id="KW-0418">Kinase</keyword>
<dbReference type="STRING" id="418985.A0A1V9Y216"/>
<evidence type="ECO:0000259" key="11">
    <source>
        <dbReference type="PROSITE" id="PS50011"/>
    </source>
</evidence>
<dbReference type="SMART" id="SM00220">
    <property type="entry name" value="S_TKc"/>
    <property type="match status" value="1"/>
</dbReference>
<dbReference type="EC" id="2.7.11.1" evidence="2"/>
<dbReference type="GO" id="GO:0005776">
    <property type="term" value="C:autophagosome"/>
    <property type="evidence" value="ECO:0007669"/>
    <property type="project" value="UniProtKB-SubCell"/>
</dbReference>
<dbReference type="InterPro" id="IPR016024">
    <property type="entry name" value="ARM-type_fold"/>
</dbReference>
<dbReference type="SUPFAM" id="SSF56112">
    <property type="entry name" value="Protein kinase-like (PK-like)"/>
    <property type="match status" value="1"/>
</dbReference>
<protein>
    <recommendedName>
        <fullName evidence="2">non-specific serine/threonine protein kinase</fullName>
        <ecNumber evidence="2">2.7.11.1</ecNumber>
    </recommendedName>
</protein>
<dbReference type="Pfam" id="PF00069">
    <property type="entry name" value="Pkinase"/>
    <property type="match status" value="1"/>
</dbReference>
<dbReference type="CDD" id="cd13980">
    <property type="entry name" value="STKc_Vps15"/>
    <property type="match status" value="1"/>
</dbReference>
<dbReference type="AlphaFoldDB" id="A0A1V9Y216"/>
<evidence type="ECO:0000256" key="4">
    <source>
        <dbReference type="ARBA" id="ARBA00022574"/>
    </source>
</evidence>
<dbReference type="Pfam" id="PF00400">
    <property type="entry name" value="WD40"/>
    <property type="match status" value="2"/>
</dbReference>
<dbReference type="FunCoup" id="A0A1V9Y216">
    <property type="interactions" value="970"/>
</dbReference>
<feature type="domain" description="Protein kinase" evidence="11">
    <location>
        <begin position="26"/>
        <end position="302"/>
    </location>
</feature>
<dbReference type="GO" id="GO:0045324">
    <property type="term" value="P:late endosome to vacuole transport"/>
    <property type="evidence" value="ECO:0007669"/>
    <property type="project" value="InterPro"/>
</dbReference>
<dbReference type="SUPFAM" id="SSF50978">
    <property type="entry name" value="WD40 repeat-like"/>
    <property type="match status" value="1"/>
</dbReference>
<evidence type="ECO:0000256" key="3">
    <source>
        <dbReference type="ARBA" id="ARBA00022527"/>
    </source>
</evidence>
<dbReference type="Gene3D" id="1.25.10.10">
    <property type="entry name" value="Leucine-rich Repeat Variant"/>
    <property type="match status" value="1"/>
</dbReference>
<evidence type="ECO:0000256" key="5">
    <source>
        <dbReference type="ARBA" id="ARBA00022679"/>
    </source>
</evidence>
<gene>
    <name evidence="12" type="ORF">BIW11_05490</name>
</gene>
<feature type="repeat" description="WD" evidence="10">
    <location>
        <begin position="799"/>
        <end position="830"/>
    </location>
</feature>
<keyword evidence="3" id="KW-0723">Serine/threonine-protein kinase</keyword>